<evidence type="ECO:0000313" key="2">
    <source>
        <dbReference type="EMBL" id="TQB75604.1"/>
    </source>
</evidence>
<dbReference type="Proteomes" id="UP000319663">
    <property type="component" value="Unassembled WGS sequence"/>
</dbReference>
<dbReference type="AlphaFoldDB" id="A0A507R3B5"/>
<proteinExistence type="predicted"/>
<organism evidence="2 3">
    <name type="scientific">Monascus purpureus</name>
    <name type="common">Red mold</name>
    <name type="synonym">Monascus anka</name>
    <dbReference type="NCBI Taxonomy" id="5098"/>
    <lineage>
        <taxon>Eukaryota</taxon>
        <taxon>Fungi</taxon>
        <taxon>Dikarya</taxon>
        <taxon>Ascomycota</taxon>
        <taxon>Pezizomycotina</taxon>
        <taxon>Eurotiomycetes</taxon>
        <taxon>Eurotiomycetidae</taxon>
        <taxon>Eurotiales</taxon>
        <taxon>Aspergillaceae</taxon>
        <taxon>Monascus</taxon>
    </lineage>
</organism>
<protein>
    <submittedName>
        <fullName evidence="2">Uncharacterized protein</fullName>
    </submittedName>
</protein>
<evidence type="ECO:0000256" key="1">
    <source>
        <dbReference type="SAM" id="MobiDB-lite"/>
    </source>
</evidence>
<feature type="compositionally biased region" description="Basic and acidic residues" evidence="1">
    <location>
        <begin position="82"/>
        <end position="106"/>
    </location>
</feature>
<feature type="region of interest" description="Disordered" evidence="1">
    <location>
        <begin position="1"/>
        <end position="62"/>
    </location>
</feature>
<feature type="region of interest" description="Disordered" evidence="1">
    <location>
        <begin position="75"/>
        <end position="106"/>
    </location>
</feature>
<reference evidence="2 3" key="1">
    <citation type="submission" date="2019-06" db="EMBL/GenBank/DDBJ databases">
        <title>Wine fermentation using esterase from Monascus purpureus.</title>
        <authorList>
            <person name="Geng C."/>
            <person name="Zhang Y."/>
        </authorList>
    </citation>
    <scope>NUCLEOTIDE SEQUENCE [LARGE SCALE GENOMIC DNA]</scope>
    <source>
        <strain evidence="2">HQ1</strain>
    </source>
</reference>
<comment type="caution">
    <text evidence="2">The sequence shown here is derived from an EMBL/GenBank/DDBJ whole genome shotgun (WGS) entry which is preliminary data.</text>
</comment>
<name>A0A507R3B5_MONPU</name>
<evidence type="ECO:0000313" key="3">
    <source>
        <dbReference type="Proteomes" id="UP000319663"/>
    </source>
</evidence>
<accession>A0A507R3B5</accession>
<keyword evidence="3" id="KW-1185">Reference proteome</keyword>
<dbReference type="EMBL" id="VIFY01000018">
    <property type="protein sequence ID" value="TQB75604.1"/>
    <property type="molecule type" value="Genomic_DNA"/>
</dbReference>
<gene>
    <name evidence="2" type="ORF">MPDQ_002569</name>
</gene>
<sequence>MGVQTASFPDEENQKYEETPTSPPRHAGNAGRASGEAIAAVRGTNSSGRRIGTGSGGVVTAPNYDAAESLDILANSESNRPLSKEEADRLYEERMEDEYAKREGGA</sequence>